<evidence type="ECO:0000256" key="1">
    <source>
        <dbReference type="SAM" id="MobiDB-lite"/>
    </source>
</evidence>
<evidence type="ECO:0000313" key="3">
    <source>
        <dbReference type="Proteomes" id="UP000236333"/>
    </source>
</evidence>
<comment type="caution">
    <text evidence="2">The sequence shown here is derived from an EMBL/GenBank/DDBJ whole genome shotgun (WGS) entry which is preliminary data.</text>
</comment>
<name>A0A2J7Y1I6_9CHLO</name>
<protein>
    <submittedName>
        <fullName evidence="2">Uncharacterized protein</fullName>
    </submittedName>
</protein>
<feature type="compositionally biased region" description="Low complexity" evidence="1">
    <location>
        <begin position="46"/>
        <end position="72"/>
    </location>
</feature>
<sequence length="265" mass="27215">MIGLRTRLLLRSAAQQQQAVAAAAAGLGSAHDRPTDTPQPRPMGGASAASTAPHAATDPAAAARPAQLPHKAGSSRSRSPLGVPLIEVDLPPPSSPSVGSTGLPTIDISVDTHTSQPGTHNGGGDGTAAAFAAACEASAASRNGHSFQKERPGLMGGVSADPTAHEPQHDRHSVIGSAGYGGSGGGAHEPQHDRHSVIGSAVDGGGSGGVGWLAWLRKLLTQWSWSQIRRVQQQMVWAPYRYEKRWVEEPVCFLLLQVGRGGGGV</sequence>
<keyword evidence="3" id="KW-1185">Reference proteome</keyword>
<feature type="non-terminal residue" evidence="2">
    <location>
        <position position="265"/>
    </location>
</feature>
<evidence type="ECO:0000313" key="2">
    <source>
        <dbReference type="EMBL" id="PNG81885.1"/>
    </source>
</evidence>
<dbReference type="EMBL" id="PGGS01005095">
    <property type="protein sequence ID" value="PNG81885.1"/>
    <property type="molecule type" value="Genomic_DNA"/>
</dbReference>
<reference evidence="2 3" key="1">
    <citation type="journal article" date="2017" name="Mol. Biol. Evol.">
        <title>The 4-celled Tetrabaena socialis nuclear genome reveals the essential components for genetic control of cell number at the origin of multicellularity in the volvocine lineage.</title>
        <authorList>
            <person name="Featherston J."/>
            <person name="Arakaki Y."/>
            <person name="Hanschen E.R."/>
            <person name="Ferris P.J."/>
            <person name="Michod R.E."/>
            <person name="Olson B.J.S.C."/>
            <person name="Nozaki H."/>
            <person name="Durand P.M."/>
        </authorList>
    </citation>
    <scope>NUCLEOTIDE SEQUENCE [LARGE SCALE GENOMIC DNA]</scope>
    <source>
        <strain evidence="2 3">NIES-571</strain>
    </source>
</reference>
<feature type="region of interest" description="Disordered" evidence="1">
    <location>
        <begin position="17"/>
        <end position="103"/>
    </location>
</feature>
<organism evidence="2 3">
    <name type="scientific">Tetrabaena socialis</name>
    <dbReference type="NCBI Taxonomy" id="47790"/>
    <lineage>
        <taxon>Eukaryota</taxon>
        <taxon>Viridiplantae</taxon>
        <taxon>Chlorophyta</taxon>
        <taxon>core chlorophytes</taxon>
        <taxon>Chlorophyceae</taxon>
        <taxon>CS clade</taxon>
        <taxon>Chlamydomonadales</taxon>
        <taxon>Tetrabaenaceae</taxon>
        <taxon>Tetrabaena</taxon>
    </lineage>
</organism>
<accession>A0A2J7Y1I6</accession>
<proteinExistence type="predicted"/>
<dbReference type="AlphaFoldDB" id="A0A2J7Y1I6"/>
<gene>
    <name evidence="2" type="ORF">TSOC_015350</name>
</gene>
<dbReference type="Proteomes" id="UP000236333">
    <property type="component" value="Unassembled WGS sequence"/>
</dbReference>